<sequence length="122" mass="14266">MWLLDQWAERHILDAQKSGEFDNLPGTGEPLHLVDDSHIPEELRAGYRLLKNAGYLPPELAQRKEALELRELLQSIRQDDPRYHELNRRLTLLELKLHQAGLNTDFLRGEYADRLIQKMNEG</sequence>
<feature type="domain" description="DnaJ homologue subfamily C member 28 conserved" evidence="1">
    <location>
        <begin position="7"/>
        <end position="73"/>
    </location>
</feature>
<evidence type="ECO:0000259" key="1">
    <source>
        <dbReference type="Pfam" id="PF09350"/>
    </source>
</evidence>
<dbReference type="Proteomes" id="UP000028630">
    <property type="component" value="Unassembled WGS sequence"/>
</dbReference>
<keyword evidence="3" id="KW-1185">Reference proteome</keyword>
<dbReference type="OrthoDB" id="9798476at2"/>
<dbReference type="PANTHER" id="PTHR39158">
    <property type="entry name" value="OS08G0560600 PROTEIN"/>
    <property type="match status" value="1"/>
</dbReference>
<dbReference type="EMBL" id="JMTB01000092">
    <property type="protein sequence ID" value="KFC05129.1"/>
    <property type="molecule type" value="Genomic_DNA"/>
</dbReference>
<name>A0A085A4I4_9ENTR</name>
<comment type="caution">
    <text evidence="2">The sequence shown here is derived from an EMBL/GenBank/DDBJ whole genome shotgun (WGS) entry which is preliminary data.</text>
</comment>
<dbReference type="RefSeq" id="WP_038158493.1">
    <property type="nucleotide sequence ID" value="NZ_JMTB01000092.1"/>
</dbReference>
<reference evidence="3" key="1">
    <citation type="submission" date="2014-05" db="EMBL/GenBank/DDBJ databases">
        <title>ATOL: Assembling a taxonomically balanced genome-scale reconstruction of the evolutionary history of the Enterobacteriaceae.</title>
        <authorList>
            <person name="Plunkett G. III"/>
            <person name="Neeno-Eckwall E.C."/>
            <person name="Glasner J.D."/>
            <person name="Perna N.T."/>
        </authorList>
    </citation>
    <scope>NUCLEOTIDE SEQUENCE [LARGE SCALE GENOMIC DNA]</scope>
    <source>
        <strain evidence="3">ATCC 49490</strain>
    </source>
</reference>
<dbReference type="InterPro" id="IPR018961">
    <property type="entry name" value="DnaJ_homolog_subfam-C_membr-28"/>
</dbReference>
<protein>
    <submittedName>
        <fullName evidence="2">Putative cytoplasmic protein</fullName>
    </submittedName>
</protein>
<organism evidence="2 3">
    <name type="scientific">Trabulsiella guamensis ATCC 49490</name>
    <dbReference type="NCBI Taxonomy" id="1005994"/>
    <lineage>
        <taxon>Bacteria</taxon>
        <taxon>Pseudomonadati</taxon>
        <taxon>Pseudomonadota</taxon>
        <taxon>Gammaproteobacteria</taxon>
        <taxon>Enterobacterales</taxon>
        <taxon>Enterobacteriaceae</taxon>
        <taxon>Trabulsiella</taxon>
    </lineage>
</organism>
<evidence type="ECO:0000313" key="3">
    <source>
        <dbReference type="Proteomes" id="UP000028630"/>
    </source>
</evidence>
<proteinExistence type="predicted"/>
<dbReference type="AlphaFoldDB" id="A0A085A4I4"/>
<dbReference type="Pfam" id="PF09350">
    <property type="entry name" value="DJC28_CD"/>
    <property type="match status" value="1"/>
</dbReference>
<gene>
    <name evidence="2" type="primary">yhdN</name>
    <name evidence="2" type="ORF">GTGU_02997</name>
</gene>
<dbReference type="NCBIfam" id="NF007572">
    <property type="entry name" value="PRK10203.1"/>
    <property type="match status" value="1"/>
</dbReference>
<dbReference type="eggNOG" id="ENOG5032TNY">
    <property type="taxonomic scope" value="Bacteria"/>
</dbReference>
<evidence type="ECO:0000313" key="2">
    <source>
        <dbReference type="EMBL" id="KFC05129.1"/>
    </source>
</evidence>
<dbReference type="InterPro" id="IPR052573">
    <property type="entry name" value="DnaJ_C_subfamily_28"/>
</dbReference>
<accession>A0A085A4I4</accession>
<dbReference type="PANTHER" id="PTHR39158:SF1">
    <property type="entry name" value="DNAJ HOMOLOG SUBFAMILY C MEMBER 28"/>
    <property type="match status" value="1"/>
</dbReference>